<keyword evidence="3" id="KW-1185">Reference proteome</keyword>
<dbReference type="EMBL" id="FXUG01000001">
    <property type="protein sequence ID" value="SMP41712.1"/>
    <property type="molecule type" value="Genomic_DNA"/>
</dbReference>
<evidence type="ECO:0008006" key="4">
    <source>
        <dbReference type="Google" id="ProtNLM"/>
    </source>
</evidence>
<dbReference type="Proteomes" id="UP001158067">
    <property type="component" value="Unassembled WGS sequence"/>
</dbReference>
<evidence type="ECO:0000256" key="1">
    <source>
        <dbReference type="SAM" id="MobiDB-lite"/>
    </source>
</evidence>
<feature type="compositionally biased region" description="Basic and acidic residues" evidence="1">
    <location>
        <begin position="7"/>
        <end position="25"/>
    </location>
</feature>
<organism evidence="2 3">
    <name type="scientific">Neorhodopirellula lusitana</name>
    <dbReference type="NCBI Taxonomy" id="445327"/>
    <lineage>
        <taxon>Bacteria</taxon>
        <taxon>Pseudomonadati</taxon>
        <taxon>Planctomycetota</taxon>
        <taxon>Planctomycetia</taxon>
        <taxon>Pirellulales</taxon>
        <taxon>Pirellulaceae</taxon>
        <taxon>Neorhodopirellula</taxon>
    </lineage>
</organism>
<protein>
    <recommendedName>
        <fullName evidence="4">Toxin-antitoxin system HicB family antitoxin</fullName>
    </recommendedName>
</protein>
<sequence length="70" mass="7709">MNQPVSSRDESSLEITNGREADGKPSKGFRIVHVAVPDQVFQHAKVQALLAGKTWSEFITDTLRNSAANR</sequence>
<feature type="region of interest" description="Disordered" evidence="1">
    <location>
        <begin position="1"/>
        <end position="26"/>
    </location>
</feature>
<dbReference type="RefSeq" id="WP_283430847.1">
    <property type="nucleotide sequence ID" value="NZ_FXUG01000001.1"/>
</dbReference>
<proteinExistence type="predicted"/>
<name>A0ABY1PQ54_9BACT</name>
<comment type="caution">
    <text evidence="2">The sequence shown here is derived from an EMBL/GenBank/DDBJ whole genome shotgun (WGS) entry which is preliminary data.</text>
</comment>
<reference evidence="2 3" key="1">
    <citation type="submission" date="2017-05" db="EMBL/GenBank/DDBJ databases">
        <authorList>
            <person name="Varghese N."/>
            <person name="Submissions S."/>
        </authorList>
    </citation>
    <scope>NUCLEOTIDE SEQUENCE [LARGE SCALE GENOMIC DNA]</scope>
    <source>
        <strain evidence="2 3">DSM 25457</strain>
    </source>
</reference>
<accession>A0ABY1PQ54</accession>
<evidence type="ECO:0000313" key="3">
    <source>
        <dbReference type="Proteomes" id="UP001158067"/>
    </source>
</evidence>
<evidence type="ECO:0000313" key="2">
    <source>
        <dbReference type="EMBL" id="SMP41712.1"/>
    </source>
</evidence>
<gene>
    <name evidence="2" type="ORF">SAMN06265222_101638</name>
</gene>